<proteinExistence type="inferred from homology"/>
<dbReference type="InterPro" id="IPR011009">
    <property type="entry name" value="Kinase-like_dom_sf"/>
</dbReference>
<feature type="region of interest" description="Disordered" evidence="5">
    <location>
        <begin position="312"/>
        <end position="373"/>
    </location>
</feature>
<dbReference type="GO" id="GO:0005524">
    <property type="term" value="F:ATP binding"/>
    <property type="evidence" value="ECO:0007669"/>
    <property type="project" value="UniProtKB-UniRule"/>
</dbReference>
<evidence type="ECO:0000256" key="1">
    <source>
        <dbReference type="ARBA" id="ARBA00022741"/>
    </source>
</evidence>
<evidence type="ECO:0000256" key="4">
    <source>
        <dbReference type="RuleBase" id="RU000304"/>
    </source>
</evidence>
<evidence type="ECO:0000313" key="7">
    <source>
        <dbReference type="EMBL" id="TPX30225.1"/>
    </source>
</evidence>
<evidence type="ECO:0000259" key="6">
    <source>
        <dbReference type="PROSITE" id="PS50011"/>
    </source>
</evidence>
<dbReference type="SUPFAM" id="SSF56112">
    <property type="entry name" value="Protein kinase-like (PK-like)"/>
    <property type="match status" value="1"/>
</dbReference>
<reference evidence="7 8" key="1">
    <citation type="journal article" date="2019" name="Sci. Rep.">
        <title>Comparative genomics of chytrid fungi reveal insights into the obligate biotrophic and pathogenic lifestyle of Synchytrium endobioticum.</title>
        <authorList>
            <person name="van de Vossenberg B.T.L.H."/>
            <person name="Warris S."/>
            <person name="Nguyen H.D.T."/>
            <person name="van Gent-Pelzer M.P.E."/>
            <person name="Joly D.L."/>
            <person name="van de Geest H.C."/>
            <person name="Bonants P.J.M."/>
            <person name="Smith D.S."/>
            <person name="Levesque C.A."/>
            <person name="van der Lee T.A.J."/>
        </authorList>
    </citation>
    <scope>NUCLEOTIDE SEQUENCE [LARGE SCALE GENOMIC DNA]</scope>
    <source>
        <strain evidence="7 8">JEL517</strain>
    </source>
</reference>
<dbReference type="Pfam" id="PF00069">
    <property type="entry name" value="Pkinase"/>
    <property type="match status" value="1"/>
</dbReference>
<dbReference type="GeneID" id="42007389"/>
<dbReference type="Proteomes" id="UP000319731">
    <property type="component" value="Unassembled WGS sequence"/>
</dbReference>
<feature type="compositionally biased region" description="Basic and acidic residues" evidence="5">
    <location>
        <begin position="438"/>
        <end position="447"/>
    </location>
</feature>
<dbReference type="PROSITE" id="PS50011">
    <property type="entry name" value="PROTEIN_KINASE_DOM"/>
    <property type="match status" value="1"/>
</dbReference>
<dbReference type="CDD" id="cd05117">
    <property type="entry name" value="STKc_CAMK"/>
    <property type="match status" value="1"/>
</dbReference>
<organism evidence="7 8">
    <name type="scientific">Synchytrium microbalum</name>
    <dbReference type="NCBI Taxonomy" id="1806994"/>
    <lineage>
        <taxon>Eukaryota</taxon>
        <taxon>Fungi</taxon>
        <taxon>Fungi incertae sedis</taxon>
        <taxon>Chytridiomycota</taxon>
        <taxon>Chytridiomycota incertae sedis</taxon>
        <taxon>Chytridiomycetes</taxon>
        <taxon>Synchytriales</taxon>
        <taxon>Synchytriaceae</taxon>
        <taxon>Synchytrium</taxon>
    </lineage>
</organism>
<keyword evidence="1 3" id="KW-0547">Nucleotide-binding</keyword>
<feature type="domain" description="Protein kinase" evidence="6">
    <location>
        <begin position="23"/>
        <end position="283"/>
    </location>
</feature>
<comment type="caution">
    <text evidence="7">The sequence shown here is derived from an EMBL/GenBank/DDBJ whole genome shotgun (WGS) entry which is preliminary data.</text>
</comment>
<feature type="compositionally biased region" description="Basic and acidic residues" evidence="5">
    <location>
        <begin position="343"/>
        <end position="355"/>
    </location>
</feature>
<dbReference type="RefSeq" id="XP_031021935.1">
    <property type="nucleotide sequence ID" value="XM_031172092.1"/>
</dbReference>
<keyword evidence="2 3" id="KW-0067">ATP-binding</keyword>
<dbReference type="InterPro" id="IPR000719">
    <property type="entry name" value="Prot_kinase_dom"/>
</dbReference>
<evidence type="ECO:0000256" key="5">
    <source>
        <dbReference type="SAM" id="MobiDB-lite"/>
    </source>
</evidence>
<keyword evidence="8" id="KW-1185">Reference proteome</keyword>
<feature type="compositionally biased region" description="Low complexity" evidence="5">
    <location>
        <begin position="314"/>
        <end position="328"/>
    </location>
</feature>
<gene>
    <name evidence="7" type="ORF">SmJEL517_g06166</name>
</gene>
<dbReference type="OrthoDB" id="40902at2759"/>
<dbReference type="FunFam" id="1.10.510.10:FF:000571">
    <property type="entry name" value="Maternal embryonic leucine zipper kinase"/>
    <property type="match status" value="1"/>
</dbReference>
<name>A0A507BY07_9FUNG</name>
<keyword evidence="4" id="KW-0808">Transferase</keyword>
<dbReference type="Gene3D" id="1.10.510.10">
    <property type="entry name" value="Transferase(Phosphotransferase) domain 1"/>
    <property type="match status" value="1"/>
</dbReference>
<protein>
    <recommendedName>
        <fullName evidence="6">Protein kinase domain-containing protein</fullName>
    </recommendedName>
</protein>
<feature type="region of interest" description="Disordered" evidence="5">
    <location>
        <begin position="401"/>
        <end position="457"/>
    </location>
</feature>
<evidence type="ECO:0000256" key="3">
    <source>
        <dbReference type="PROSITE-ProRule" id="PRU10141"/>
    </source>
</evidence>
<dbReference type="PROSITE" id="PS00107">
    <property type="entry name" value="PROTEIN_KINASE_ATP"/>
    <property type="match status" value="1"/>
</dbReference>
<sequence length="457" mass="51262">MLRRIRSAFIEPQPASANRLNEYKILRKLGQGTFGTVSLCVYLPTGENFAMKTLMKKPLERNMALNRMVHRELEILTGLDHPNVIKLKEWFETKDKYFLIFEYASGGELFQRISEKGKFTEMDAAKIAYSLLDALNYIHEHNIVHRDLKPENVLYRDKTDDSPIVIADFGVSNIVDDQTMLQTMVGSPGYAAPEVIERTGHNKPADIWSVGIITYTLLCGFHPFHACEDQSQLLKAVCKAEFKFESPYWDNVSQEAQEFVISLLQLDPSKRPKAKQAMLHSWLLAHVSAARVRARTLRPSILTRKLDSAIDMASSTQSSSQQSPTSPTGSIDDLHISSSSEALLDRSEGDQRSTDSDLPDLSTKWEQSEDGSKMDLNHARRALRRVLTAASLIGKMQLQRKKSMESLKGSSFAVENDAMPTANPLSPTSPPRIMGSTGRRDSAPDLKRIRKPSIPIS</sequence>
<keyword evidence="4" id="KW-0418">Kinase</keyword>
<evidence type="ECO:0000256" key="2">
    <source>
        <dbReference type="ARBA" id="ARBA00022840"/>
    </source>
</evidence>
<feature type="binding site" evidence="3">
    <location>
        <position position="52"/>
    </location>
    <ligand>
        <name>ATP</name>
        <dbReference type="ChEBI" id="CHEBI:30616"/>
    </ligand>
</feature>
<dbReference type="PANTHER" id="PTHR24347">
    <property type="entry name" value="SERINE/THREONINE-PROTEIN KINASE"/>
    <property type="match status" value="1"/>
</dbReference>
<evidence type="ECO:0000313" key="8">
    <source>
        <dbReference type="Proteomes" id="UP000319731"/>
    </source>
</evidence>
<dbReference type="PROSITE" id="PS00108">
    <property type="entry name" value="PROTEIN_KINASE_ST"/>
    <property type="match status" value="1"/>
</dbReference>
<keyword evidence="4" id="KW-0723">Serine/threonine-protein kinase</keyword>
<accession>A0A507BY07</accession>
<dbReference type="GO" id="GO:0004674">
    <property type="term" value="F:protein serine/threonine kinase activity"/>
    <property type="evidence" value="ECO:0007669"/>
    <property type="project" value="UniProtKB-KW"/>
</dbReference>
<dbReference type="FunFam" id="3.30.200.20:FF:000042">
    <property type="entry name" value="Aurora kinase A"/>
    <property type="match status" value="1"/>
</dbReference>
<dbReference type="STRING" id="1806994.A0A507BY07"/>
<dbReference type="EMBL" id="QEAO01000084">
    <property type="protein sequence ID" value="TPX30225.1"/>
    <property type="molecule type" value="Genomic_DNA"/>
</dbReference>
<dbReference type="AlphaFoldDB" id="A0A507BY07"/>
<comment type="similarity">
    <text evidence="4">Belongs to the protein kinase superfamily.</text>
</comment>
<dbReference type="InterPro" id="IPR008271">
    <property type="entry name" value="Ser/Thr_kinase_AS"/>
</dbReference>
<dbReference type="SMART" id="SM00220">
    <property type="entry name" value="S_TKc"/>
    <property type="match status" value="1"/>
</dbReference>
<dbReference type="InterPro" id="IPR017441">
    <property type="entry name" value="Protein_kinase_ATP_BS"/>
</dbReference>